<name>A0A9N7QN21_9MYCO</name>
<dbReference type="AlphaFoldDB" id="A0A9N7QN21"/>
<accession>A0A9N7QN21</accession>
<dbReference type="InterPro" id="IPR016792">
    <property type="entry name" value="UCP021573"/>
</dbReference>
<keyword evidence="2" id="KW-1185">Reference proteome</keyword>
<protein>
    <submittedName>
        <fullName evidence="1">Uncharacterized protein</fullName>
    </submittedName>
</protein>
<reference evidence="1" key="1">
    <citation type="submission" date="2022-06" db="EMBL/GenBank/DDBJ databases">
        <title>Complete genome sequence of Mycobacterium pseudoshottsii NJB1907-Z4.</title>
        <authorList>
            <person name="Komine T."/>
            <person name="Fukano H."/>
            <person name="Wada S."/>
        </authorList>
    </citation>
    <scope>NUCLEOTIDE SEQUENCE</scope>
    <source>
        <strain evidence="1">NJB1907-Z4</strain>
    </source>
</reference>
<dbReference type="EMBL" id="AP026367">
    <property type="protein sequence ID" value="BDN82924.1"/>
    <property type="molecule type" value="Genomic_DNA"/>
</dbReference>
<evidence type="ECO:0000313" key="1">
    <source>
        <dbReference type="EMBL" id="BDN82924.1"/>
    </source>
</evidence>
<organism evidence="1 2">
    <name type="scientific">Mycobacterium pseudoshottsii</name>
    <dbReference type="NCBI Taxonomy" id="265949"/>
    <lineage>
        <taxon>Bacteria</taxon>
        <taxon>Bacillati</taxon>
        <taxon>Actinomycetota</taxon>
        <taxon>Actinomycetes</taxon>
        <taxon>Mycobacteriales</taxon>
        <taxon>Mycobacteriaceae</taxon>
        <taxon>Mycobacterium</taxon>
        <taxon>Mycobacterium ulcerans group</taxon>
    </lineage>
</organism>
<dbReference type="Proteomes" id="UP001058626">
    <property type="component" value="Chromosome"/>
</dbReference>
<gene>
    <name evidence="1" type="ORF">NJB1907Z4_C31390</name>
</gene>
<evidence type="ECO:0000313" key="2">
    <source>
        <dbReference type="Proteomes" id="UP001058626"/>
    </source>
</evidence>
<dbReference type="PIRSF" id="PIRSF021573">
    <property type="entry name" value="UCP021573"/>
    <property type="match status" value="1"/>
</dbReference>
<sequence>MINFTLVSVPEQVEDLSGKRYGEVLLVEIGESGPQATVYNSFPLNDCPAELWSALDAQALAAENGVAAALLNGPRYWLMNSIEKEPQGPPESKSFGGIEMLKQATVQMSSMSPAPYTVNRVNRHTVFVFNAGAEIYELIDPGGQRWVMQTWSQVVDPNLARADLPGLAARLDLPEGWSYEPRVLAETLRVDTTDRPAHVTQDDLSNSYSLEVD</sequence>
<proteinExistence type="predicted"/>